<dbReference type="GO" id="GO:0004791">
    <property type="term" value="F:thioredoxin-disulfide reductase (NADPH) activity"/>
    <property type="evidence" value="ECO:0007669"/>
    <property type="project" value="TreeGrafter"/>
</dbReference>
<dbReference type="GO" id="GO:0005789">
    <property type="term" value="C:endoplasmic reticulum membrane"/>
    <property type="evidence" value="ECO:0007669"/>
    <property type="project" value="TreeGrafter"/>
</dbReference>
<reference evidence="4 5" key="1">
    <citation type="submission" date="2019-07" db="EMBL/GenBank/DDBJ databases">
        <title>Draft genome assembly of a fouling barnacle, Amphibalanus amphitrite (Darwin, 1854): The first reference genome for Thecostraca.</title>
        <authorList>
            <person name="Kim W."/>
        </authorList>
    </citation>
    <scope>NUCLEOTIDE SEQUENCE [LARGE SCALE GENOMIC DNA]</scope>
    <source>
        <strain evidence="4">SNU_AA5</strain>
        <tissue evidence="4">Soma without cirri and trophi</tissue>
    </source>
</reference>
<dbReference type="PANTHER" id="PTHR13544">
    <property type="entry name" value="SELENOPROTEIN T"/>
    <property type="match status" value="1"/>
</dbReference>
<dbReference type="OrthoDB" id="60822at2759"/>
<dbReference type="NCBIfam" id="TIGR02174">
    <property type="entry name" value="CXXU_selWTH"/>
    <property type="match status" value="1"/>
</dbReference>
<gene>
    <name evidence="4" type="ORF">FJT64_002770</name>
</gene>
<dbReference type="Pfam" id="PF10262">
    <property type="entry name" value="Rdx"/>
    <property type="match status" value="1"/>
</dbReference>
<feature type="transmembrane region" description="Helical" evidence="3">
    <location>
        <begin position="39"/>
        <end position="59"/>
    </location>
</feature>
<dbReference type="InterPro" id="IPR036249">
    <property type="entry name" value="Thioredoxin-like_sf"/>
</dbReference>
<name>A0A6A4WCC7_AMPAM</name>
<keyword evidence="2" id="KW-0676">Redox-active center</keyword>
<dbReference type="AlphaFoldDB" id="A0A6A4WCC7"/>
<organism evidence="4 5">
    <name type="scientific">Amphibalanus amphitrite</name>
    <name type="common">Striped barnacle</name>
    <name type="synonym">Balanus amphitrite</name>
    <dbReference type="NCBI Taxonomy" id="1232801"/>
    <lineage>
        <taxon>Eukaryota</taxon>
        <taxon>Metazoa</taxon>
        <taxon>Ecdysozoa</taxon>
        <taxon>Arthropoda</taxon>
        <taxon>Crustacea</taxon>
        <taxon>Multicrustacea</taxon>
        <taxon>Cirripedia</taxon>
        <taxon>Thoracica</taxon>
        <taxon>Thoracicalcarea</taxon>
        <taxon>Balanomorpha</taxon>
        <taxon>Balanoidea</taxon>
        <taxon>Balanidae</taxon>
        <taxon>Amphibalaninae</taxon>
        <taxon>Amphibalanus</taxon>
    </lineage>
</organism>
<evidence type="ECO:0000313" key="5">
    <source>
        <dbReference type="Proteomes" id="UP000440578"/>
    </source>
</evidence>
<proteinExistence type="predicted"/>
<keyword evidence="1" id="KW-0732">Signal</keyword>
<sequence>MHYGYQKAFEQYAGFIKDKFPDVQVEGENFPPPTWKMGLARLIGVVKLVLIMLVVAGGNPFQFLNQPTPQWWNWLQENKIYGCMMVFFVCNFFETNLISTGAFEIQFNDVPVWSKLETGRIPNPPELVQIIENQIRWSTHAGGSMSGV</sequence>
<evidence type="ECO:0000256" key="3">
    <source>
        <dbReference type="SAM" id="Phobius"/>
    </source>
</evidence>
<dbReference type="Proteomes" id="UP000440578">
    <property type="component" value="Unassembled WGS sequence"/>
</dbReference>
<accession>A0A6A4WCC7</accession>
<evidence type="ECO:0000256" key="1">
    <source>
        <dbReference type="ARBA" id="ARBA00022729"/>
    </source>
</evidence>
<evidence type="ECO:0000313" key="4">
    <source>
        <dbReference type="EMBL" id="KAF0304295.1"/>
    </source>
</evidence>
<keyword evidence="3" id="KW-1133">Transmembrane helix</keyword>
<dbReference type="InterPro" id="IPR011893">
    <property type="entry name" value="Selenoprotein_Rdx-typ"/>
</dbReference>
<keyword evidence="3" id="KW-0472">Membrane</keyword>
<keyword evidence="3" id="KW-0812">Transmembrane</keyword>
<dbReference type="EMBL" id="VIIS01000858">
    <property type="protein sequence ID" value="KAF0304295.1"/>
    <property type="molecule type" value="Genomic_DNA"/>
</dbReference>
<dbReference type="PANTHER" id="PTHR13544:SF0">
    <property type="entry name" value="THIOREDOXIN REDUCTASE-LIKE SELENOPROTEIN T"/>
    <property type="match status" value="1"/>
</dbReference>
<dbReference type="GO" id="GO:0045454">
    <property type="term" value="P:cell redox homeostasis"/>
    <property type="evidence" value="ECO:0007669"/>
    <property type="project" value="TreeGrafter"/>
</dbReference>
<evidence type="ECO:0000256" key="2">
    <source>
        <dbReference type="ARBA" id="ARBA00023284"/>
    </source>
</evidence>
<dbReference type="InterPro" id="IPR019389">
    <property type="entry name" value="Selenoprotein_T"/>
</dbReference>
<protein>
    <submittedName>
        <fullName evidence="4">Thioredoxin reductase-like selenoprotein T</fullName>
    </submittedName>
</protein>
<dbReference type="SUPFAM" id="SSF52833">
    <property type="entry name" value="Thioredoxin-like"/>
    <property type="match status" value="1"/>
</dbReference>
<comment type="caution">
    <text evidence="4">The sequence shown here is derived from an EMBL/GenBank/DDBJ whole genome shotgun (WGS) entry which is preliminary data.</text>
</comment>
<feature type="transmembrane region" description="Helical" evidence="3">
    <location>
        <begin position="79"/>
        <end position="98"/>
    </location>
</feature>
<keyword evidence="5" id="KW-1185">Reference proteome</keyword>
<dbReference type="Gene3D" id="3.40.30.10">
    <property type="entry name" value="Glutaredoxin"/>
    <property type="match status" value="1"/>
</dbReference>